<dbReference type="GO" id="GO:0008270">
    <property type="term" value="F:zinc ion binding"/>
    <property type="evidence" value="ECO:0007669"/>
    <property type="project" value="UniProtKB-KW"/>
</dbReference>
<dbReference type="GO" id="GO:0061630">
    <property type="term" value="F:ubiquitin protein ligase activity"/>
    <property type="evidence" value="ECO:0007669"/>
    <property type="project" value="UniProtKB-EC"/>
</dbReference>
<evidence type="ECO:0000259" key="11">
    <source>
        <dbReference type="PROSITE" id="PS51081"/>
    </source>
</evidence>
<dbReference type="FunFam" id="3.30.40.10:FF:000041">
    <property type="entry name" value="E3 ubiquitin-protein ligase SINAT3"/>
    <property type="match status" value="1"/>
</dbReference>
<organism evidence="12 13">
    <name type="scientific">Zophobas morio</name>
    <dbReference type="NCBI Taxonomy" id="2755281"/>
    <lineage>
        <taxon>Eukaryota</taxon>
        <taxon>Metazoa</taxon>
        <taxon>Ecdysozoa</taxon>
        <taxon>Arthropoda</taxon>
        <taxon>Hexapoda</taxon>
        <taxon>Insecta</taxon>
        <taxon>Pterygota</taxon>
        <taxon>Neoptera</taxon>
        <taxon>Endopterygota</taxon>
        <taxon>Coleoptera</taxon>
        <taxon>Polyphaga</taxon>
        <taxon>Cucujiformia</taxon>
        <taxon>Tenebrionidae</taxon>
        <taxon>Zophobas</taxon>
    </lineage>
</organism>
<evidence type="ECO:0000256" key="6">
    <source>
        <dbReference type="ARBA" id="ARBA00022723"/>
    </source>
</evidence>
<dbReference type="PANTHER" id="PTHR45877:SF2">
    <property type="entry name" value="E3 UBIQUITIN-PROTEIN LIGASE SINA-RELATED"/>
    <property type="match status" value="1"/>
</dbReference>
<keyword evidence="8" id="KW-0833">Ubl conjugation pathway</keyword>
<name>A0AA38ILN4_9CUCU</name>
<evidence type="ECO:0000256" key="10">
    <source>
        <dbReference type="PROSITE-ProRule" id="PRU00455"/>
    </source>
</evidence>
<dbReference type="InterPro" id="IPR004162">
    <property type="entry name" value="SINA-like_animal"/>
</dbReference>
<comment type="caution">
    <text evidence="12">The sequence shown here is derived from an EMBL/GenBank/DDBJ whole genome shotgun (WGS) entry which is preliminary data.</text>
</comment>
<dbReference type="EC" id="2.3.2.27" evidence="4"/>
<keyword evidence="5" id="KW-0808">Transferase</keyword>
<keyword evidence="13" id="KW-1185">Reference proteome</keyword>
<dbReference type="InterPro" id="IPR013010">
    <property type="entry name" value="Znf_SIAH"/>
</dbReference>
<keyword evidence="6" id="KW-0479">Metal-binding</keyword>
<evidence type="ECO:0000256" key="2">
    <source>
        <dbReference type="ARBA" id="ARBA00004906"/>
    </source>
</evidence>
<protein>
    <recommendedName>
        <fullName evidence="4">RING-type E3 ubiquitin transferase</fullName>
        <ecNumber evidence="4">2.3.2.27</ecNumber>
    </recommendedName>
</protein>
<evidence type="ECO:0000256" key="4">
    <source>
        <dbReference type="ARBA" id="ARBA00012483"/>
    </source>
</evidence>
<dbReference type="PANTHER" id="PTHR45877">
    <property type="entry name" value="E3 UBIQUITIN-PROTEIN LIGASE SIAH2"/>
    <property type="match status" value="1"/>
</dbReference>
<dbReference type="Pfam" id="PF21361">
    <property type="entry name" value="Sina_ZnF"/>
    <property type="match status" value="2"/>
</dbReference>
<accession>A0AA38ILN4</accession>
<gene>
    <name evidence="12" type="ORF">Zmor_009418</name>
</gene>
<evidence type="ECO:0000256" key="1">
    <source>
        <dbReference type="ARBA" id="ARBA00000900"/>
    </source>
</evidence>
<dbReference type="EMBL" id="JALNTZ010000003">
    <property type="protein sequence ID" value="KAJ3657631.1"/>
    <property type="molecule type" value="Genomic_DNA"/>
</dbReference>
<dbReference type="SUPFAM" id="SSF49599">
    <property type="entry name" value="TRAF domain-like"/>
    <property type="match status" value="2"/>
</dbReference>
<dbReference type="PROSITE" id="PS51081">
    <property type="entry name" value="ZF_SIAH"/>
    <property type="match status" value="2"/>
</dbReference>
<sequence length="471" mass="54097">MDLDLFTESSKKSLRCATCSNYLSYFPIRLLENSDNICGRCLPPPNQPHFRNTVYEKACLGLKFPCIYEEDGCRTKLFPLDIPQHEDTCPCKTPCPLTSVHCSWKGHFSQLLQHCRSNHPNMFLDHSEFDLDLAKSHENESLLEQNSKVVLVIRRKYDSSQKLVTFSVSHSGDRSLKYFCQITFTSGDRNFQIECDAYSFRENKSGDVVFEVNDDAVQRVAVLESQTSSVSSRMNDEMLSVLKCSDCLEFALPPVYQFSGNVIRCFECREKILAKGMSDEGMRSFSVDNVANKLDYPCKYRKYGCTFTSKADVMKNHLKSCVYLAYDCPLRAVAKCEWKGVQNDLLSHLRAEHNHLLSTPTGRSVNFSFLANSKFEQCGVIYAFNRLFKYSFTMKLFKHFWVVELLGQPQCTFKCEFKLYNAKKISNSLSFQQMYVQNRQLLGFSNSYLPHDQIKPFITGNTINVTISIDL</sequence>
<comment type="catalytic activity">
    <reaction evidence="1">
        <text>S-ubiquitinyl-[E2 ubiquitin-conjugating enzyme]-L-cysteine + [acceptor protein]-L-lysine = [E2 ubiquitin-conjugating enzyme]-L-cysteine + N(6)-ubiquitinyl-[acceptor protein]-L-lysine.</text>
        <dbReference type="EC" id="2.3.2.27"/>
    </reaction>
</comment>
<feature type="domain" description="SIAH-type" evidence="11">
    <location>
        <begin position="293"/>
        <end position="354"/>
    </location>
</feature>
<evidence type="ECO:0000256" key="3">
    <source>
        <dbReference type="ARBA" id="ARBA00009119"/>
    </source>
</evidence>
<dbReference type="Gene3D" id="3.30.40.10">
    <property type="entry name" value="Zinc/RING finger domain, C3HC4 (zinc finger)"/>
    <property type="match status" value="2"/>
</dbReference>
<keyword evidence="7 10" id="KW-0863">Zinc-finger</keyword>
<evidence type="ECO:0000256" key="7">
    <source>
        <dbReference type="ARBA" id="ARBA00022771"/>
    </source>
</evidence>
<evidence type="ECO:0000256" key="9">
    <source>
        <dbReference type="ARBA" id="ARBA00022833"/>
    </source>
</evidence>
<dbReference type="GO" id="GO:0043161">
    <property type="term" value="P:proteasome-mediated ubiquitin-dependent protein catabolic process"/>
    <property type="evidence" value="ECO:0007669"/>
    <property type="project" value="TreeGrafter"/>
</dbReference>
<keyword evidence="9" id="KW-0862">Zinc</keyword>
<proteinExistence type="inferred from homology"/>
<comment type="similarity">
    <text evidence="3">Belongs to the SINA (Seven in absentia) family.</text>
</comment>
<dbReference type="Proteomes" id="UP001168821">
    <property type="component" value="Unassembled WGS sequence"/>
</dbReference>
<evidence type="ECO:0000313" key="13">
    <source>
        <dbReference type="Proteomes" id="UP001168821"/>
    </source>
</evidence>
<evidence type="ECO:0000256" key="5">
    <source>
        <dbReference type="ARBA" id="ARBA00022679"/>
    </source>
</evidence>
<reference evidence="12" key="1">
    <citation type="journal article" date="2023" name="G3 (Bethesda)">
        <title>Whole genome assemblies of Zophobas morio and Tenebrio molitor.</title>
        <authorList>
            <person name="Kaur S."/>
            <person name="Stinson S.A."/>
            <person name="diCenzo G.C."/>
        </authorList>
    </citation>
    <scope>NUCLEOTIDE SEQUENCE</scope>
    <source>
        <strain evidence="12">QUZm001</strain>
    </source>
</reference>
<feature type="domain" description="SIAH-type" evidence="11">
    <location>
        <begin position="61"/>
        <end position="120"/>
    </location>
</feature>
<dbReference type="InterPro" id="IPR013083">
    <property type="entry name" value="Znf_RING/FYVE/PHD"/>
</dbReference>
<dbReference type="GO" id="GO:0005737">
    <property type="term" value="C:cytoplasm"/>
    <property type="evidence" value="ECO:0007669"/>
    <property type="project" value="TreeGrafter"/>
</dbReference>
<evidence type="ECO:0000313" key="12">
    <source>
        <dbReference type="EMBL" id="KAJ3657631.1"/>
    </source>
</evidence>
<dbReference type="AlphaFoldDB" id="A0AA38ILN4"/>
<comment type="pathway">
    <text evidence="2">Protein modification; protein ubiquitination.</text>
</comment>
<dbReference type="GO" id="GO:0031624">
    <property type="term" value="F:ubiquitin conjugating enzyme binding"/>
    <property type="evidence" value="ECO:0007669"/>
    <property type="project" value="TreeGrafter"/>
</dbReference>
<evidence type="ECO:0000256" key="8">
    <source>
        <dbReference type="ARBA" id="ARBA00022786"/>
    </source>
</evidence>